<comment type="similarity">
    <text evidence="2">Belongs to the adaptor complexes large subunit family.</text>
</comment>
<feature type="compositionally biased region" description="Basic and acidic residues" evidence="6">
    <location>
        <begin position="923"/>
        <end position="938"/>
    </location>
</feature>
<gene>
    <name evidence="8" type="ORF">CDAUBV1_LOCUS7152</name>
</gene>
<feature type="compositionally biased region" description="Low complexity" evidence="6">
    <location>
        <begin position="832"/>
        <end position="855"/>
    </location>
</feature>
<dbReference type="Pfam" id="PF01602">
    <property type="entry name" value="Adaptin_N"/>
    <property type="match status" value="1"/>
</dbReference>
<sequence length="1370" mass="150889">MDEGFQSASFAHSIADNKSRDGRSGEVELGADLGSSIVFSADFQKFDDLKNQLDCNKDPMKLDAMRRIIGMVARGRDCSELFPAVVKNVVSKNAEVRKLVYLFLTRYAEEQQDVALLSVSAFQRSLKDPNQLTRACALRVLTSIRIPMLVPIMILAIQEASKDLSPYVRKAAAHAVIKVYSLQQEEKEQLIEIIERLLADKTTLVVGSAVRAFEEVCPERLDLIHQNYRRICSLLLDVDEWGQVVIINMLIRYARTQFLAPKQQLCSENGDIADAPDGTEKPSDLINFLADDQANTDGQSSSAESDNVVDTGEDKQSAGYSMKDALPLLQADMDALTNACRFLIYSRNAAVVMAVAQLFFSLESKEDYPAVAKALVHATHKNNEVQYAVLSNIASLTVEHPDLFEPYIRSFYCYDNDPLQIKLLKLEIMNNLANERTSSIILREFQHYVTSSDHEFVAATIQAIGRCASTVPQIADICLNGLVRLMSRPDEKVVAECVVVLRKLLQMQSAENKDVIVRIAQLTDTMTVPSALASILWLLGEYSHRVSRIAPDVLRKMAKTFPSQEPVVKLQVINLAAKLCLVNPRQTKLLAQYVFNLARYDQNYDIRDRSRFLRALIFPQSLLETGAGDSTGAQLASNEGSRQKAVVGYLAKHARKICGSTKPAPVVPSKSKRHSVFRLGSLSHLLSRHVKGYQDLPDWPAIPPNPWSRVVQVAPTSKSVSETHSPAGNVDRQGITTDHSSAASSGRIPTGDFFSDSGDSENEDDVEKEGVEEGQELGDEAVRDEAEEGDVLDGDDESEVELEVQSSSSDSDSDFELTLSQFAMDSKTDQLSTVQHESSKTSSSVSASLGTTVASDSDERTFSSSALKEPKPVGETLRSWLTEGSSSSLETEEDTEEDEDLRDKTLESMLNPPTKPPTNRPDVLNRDSVGDQPERGTTEPEVAVASTAKSLSFAGPEEGEICSKPSTDLVIVDFEGTSDEVSGTSSMTLPVPTPLVESSERNQTGSISPSLSIPIEPLLCPAAVESTPTPLPTLDELIIPSGDSEVVAVKPFPEPSRYEFLCTWTPNPETLSWFESVDPKDTRLHLRYQYSRITWEHNPKLVVLRLGFTNQDTNQEITNLYLDLKSTAFGRLLLDAKRIELFDSIDHLSPQSTKEVFIGIDFAGFTDPIDLSIAYHVAIASEDIGDTVQHSFSIAPPAGELVQPCKMDEPEYFDARVPLIGTKSVTRLDICCFKQNRLAKNPSDLANMVLRCANLGVQFAHTYWDPDGFSVRRVHTAPLNPNQSEDTLTVYFAGRTIADQQLCLVELSLNSEAASHNPCPERGDSTTASVTPALQPDGRMILTVLCKDTRFRLALSRALESELGEATLVD</sequence>
<evidence type="ECO:0000256" key="6">
    <source>
        <dbReference type="SAM" id="MobiDB-lite"/>
    </source>
</evidence>
<feature type="region of interest" description="Disordered" evidence="6">
    <location>
        <begin position="294"/>
        <end position="316"/>
    </location>
</feature>
<proteinExistence type="inferred from homology"/>
<dbReference type="Gene3D" id="1.25.10.10">
    <property type="entry name" value="Leucine-rich Repeat Variant"/>
    <property type="match status" value="1"/>
</dbReference>
<evidence type="ECO:0000256" key="2">
    <source>
        <dbReference type="ARBA" id="ARBA00006613"/>
    </source>
</evidence>
<keyword evidence="5" id="KW-0472">Membrane</keyword>
<dbReference type="GO" id="GO:0012505">
    <property type="term" value="C:endomembrane system"/>
    <property type="evidence" value="ECO:0007669"/>
    <property type="project" value="UniProtKB-SubCell"/>
</dbReference>
<dbReference type="InterPro" id="IPR002553">
    <property type="entry name" value="Clathrin/coatomer_adapt-like_N"/>
</dbReference>
<feature type="compositionally biased region" description="Polar residues" evidence="6">
    <location>
        <begin position="734"/>
        <end position="744"/>
    </location>
</feature>
<keyword evidence="4" id="KW-0653">Protein transport</keyword>
<dbReference type="GO" id="GO:0006886">
    <property type="term" value="P:intracellular protein transport"/>
    <property type="evidence" value="ECO:0007669"/>
    <property type="project" value="InterPro"/>
</dbReference>
<feature type="compositionally biased region" description="Polar residues" evidence="6">
    <location>
        <begin position="714"/>
        <end position="726"/>
    </location>
</feature>
<accession>A0AAV2TC05</accession>
<feature type="region of interest" description="Disordered" evidence="6">
    <location>
        <begin position="713"/>
        <end position="943"/>
    </location>
</feature>
<evidence type="ECO:0000256" key="3">
    <source>
        <dbReference type="ARBA" id="ARBA00022448"/>
    </source>
</evidence>
<comment type="caution">
    <text evidence="8">The sequence shown here is derived from an EMBL/GenBank/DDBJ whole genome shotgun (WGS) entry which is preliminary data.</text>
</comment>
<dbReference type="InterPro" id="IPR011989">
    <property type="entry name" value="ARM-like"/>
</dbReference>
<dbReference type="PIRSF" id="PIRSF037096">
    <property type="entry name" value="AP3_complex_beta"/>
    <property type="match status" value="1"/>
</dbReference>
<dbReference type="SMART" id="SM01355">
    <property type="entry name" value="AP3B1_C"/>
    <property type="match status" value="1"/>
</dbReference>
<dbReference type="Pfam" id="PF14796">
    <property type="entry name" value="AP3B1_C"/>
    <property type="match status" value="1"/>
</dbReference>
<reference evidence="8" key="1">
    <citation type="submission" date="2024-06" db="EMBL/GenBank/DDBJ databases">
        <authorList>
            <person name="Liu X."/>
            <person name="Lenzi L."/>
            <person name="Haldenby T S."/>
            <person name="Uol C."/>
        </authorList>
    </citation>
    <scope>NUCLEOTIDE SEQUENCE</scope>
</reference>
<feature type="domain" description="AP-3 complex subunit beta C-terminal" evidence="7">
    <location>
        <begin position="1022"/>
        <end position="1167"/>
    </location>
</feature>
<feature type="compositionally biased region" description="Acidic residues" evidence="6">
    <location>
        <begin position="785"/>
        <end position="802"/>
    </location>
</feature>
<evidence type="ECO:0000313" key="8">
    <source>
        <dbReference type="EMBL" id="CAL5133938.1"/>
    </source>
</evidence>
<feature type="region of interest" description="Disordered" evidence="6">
    <location>
        <begin position="979"/>
        <end position="1008"/>
    </location>
</feature>
<dbReference type="GO" id="GO:0030123">
    <property type="term" value="C:AP-3 adaptor complex"/>
    <property type="evidence" value="ECO:0007669"/>
    <property type="project" value="InterPro"/>
</dbReference>
<dbReference type="InterPro" id="IPR016024">
    <property type="entry name" value="ARM-type_fold"/>
</dbReference>
<dbReference type="InterPro" id="IPR026739">
    <property type="entry name" value="AP_beta"/>
</dbReference>
<dbReference type="PANTHER" id="PTHR11134">
    <property type="entry name" value="ADAPTOR COMPLEX SUBUNIT BETA FAMILY MEMBER"/>
    <property type="match status" value="1"/>
</dbReference>
<feature type="compositionally biased region" description="Polar residues" evidence="6">
    <location>
        <begin position="979"/>
        <end position="988"/>
    </location>
</feature>
<feature type="compositionally biased region" description="Polar residues" evidence="6">
    <location>
        <begin position="294"/>
        <end position="305"/>
    </location>
</feature>
<protein>
    <recommendedName>
        <fullName evidence="7">AP-3 complex subunit beta C-terminal domain-containing protein</fullName>
    </recommendedName>
</protein>
<feature type="compositionally biased region" description="Low complexity" evidence="6">
    <location>
        <begin position="803"/>
        <end position="820"/>
    </location>
</feature>
<feature type="compositionally biased region" description="Acidic residues" evidence="6">
    <location>
        <begin position="890"/>
        <end position="900"/>
    </location>
</feature>
<organism evidence="8 9">
    <name type="scientific">Calicophoron daubneyi</name>
    <name type="common">Rumen fluke</name>
    <name type="synonym">Paramphistomum daubneyi</name>
    <dbReference type="NCBI Taxonomy" id="300641"/>
    <lineage>
        <taxon>Eukaryota</taxon>
        <taxon>Metazoa</taxon>
        <taxon>Spiralia</taxon>
        <taxon>Lophotrochozoa</taxon>
        <taxon>Platyhelminthes</taxon>
        <taxon>Trematoda</taxon>
        <taxon>Digenea</taxon>
        <taxon>Plagiorchiida</taxon>
        <taxon>Pronocephalata</taxon>
        <taxon>Paramphistomoidea</taxon>
        <taxon>Paramphistomidae</taxon>
        <taxon>Calicophoron</taxon>
    </lineage>
</organism>
<evidence type="ECO:0000313" key="9">
    <source>
        <dbReference type="Proteomes" id="UP001497525"/>
    </source>
</evidence>
<comment type="subcellular location">
    <subcellularLocation>
        <location evidence="1">Endomembrane system</location>
    </subcellularLocation>
</comment>
<evidence type="ECO:0000256" key="1">
    <source>
        <dbReference type="ARBA" id="ARBA00004308"/>
    </source>
</evidence>
<name>A0AAV2TC05_CALDB</name>
<dbReference type="EMBL" id="CAXLJL010000168">
    <property type="protein sequence ID" value="CAL5133938.1"/>
    <property type="molecule type" value="Genomic_DNA"/>
</dbReference>
<dbReference type="InterPro" id="IPR026740">
    <property type="entry name" value="AP3_beta"/>
</dbReference>
<dbReference type="SUPFAM" id="SSF48371">
    <property type="entry name" value="ARM repeat"/>
    <property type="match status" value="1"/>
</dbReference>
<dbReference type="Proteomes" id="UP001497525">
    <property type="component" value="Unassembled WGS sequence"/>
</dbReference>
<feature type="compositionally biased region" description="Acidic residues" evidence="6">
    <location>
        <begin position="758"/>
        <end position="779"/>
    </location>
</feature>
<evidence type="ECO:0000256" key="4">
    <source>
        <dbReference type="ARBA" id="ARBA00022927"/>
    </source>
</evidence>
<keyword evidence="3" id="KW-0813">Transport</keyword>
<evidence type="ECO:0000259" key="7">
    <source>
        <dbReference type="SMART" id="SM01355"/>
    </source>
</evidence>
<dbReference type="InterPro" id="IPR029390">
    <property type="entry name" value="AP3B_C"/>
</dbReference>
<dbReference type="GO" id="GO:0016192">
    <property type="term" value="P:vesicle-mediated transport"/>
    <property type="evidence" value="ECO:0007669"/>
    <property type="project" value="InterPro"/>
</dbReference>
<evidence type="ECO:0000256" key="5">
    <source>
        <dbReference type="ARBA" id="ARBA00023136"/>
    </source>
</evidence>